<reference evidence="3" key="1">
    <citation type="submission" date="2021-06" db="EMBL/GenBank/DDBJ databases">
        <authorList>
            <person name="Kallberg Y."/>
            <person name="Tangrot J."/>
            <person name="Rosling A."/>
        </authorList>
    </citation>
    <scope>NUCLEOTIDE SEQUENCE</scope>
    <source>
        <strain evidence="3">87-6 pot B 2015</strain>
    </source>
</reference>
<gene>
    <name evidence="3" type="ORF">FMOSSE_LOCUS11055</name>
</gene>
<feature type="region of interest" description="Disordered" evidence="1">
    <location>
        <begin position="107"/>
        <end position="146"/>
    </location>
</feature>
<dbReference type="EMBL" id="CAJVPP010004035">
    <property type="protein sequence ID" value="CAG8642394.1"/>
    <property type="molecule type" value="Genomic_DNA"/>
</dbReference>
<evidence type="ECO:0000313" key="4">
    <source>
        <dbReference type="Proteomes" id="UP000789375"/>
    </source>
</evidence>
<evidence type="ECO:0000256" key="1">
    <source>
        <dbReference type="SAM" id="MobiDB-lite"/>
    </source>
</evidence>
<dbReference type="Proteomes" id="UP000789375">
    <property type="component" value="Unassembled WGS sequence"/>
</dbReference>
<organism evidence="3 4">
    <name type="scientific">Funneliformis mosseae</name>
    <name type="common">Endomycorrhizal fungus</name>
    <name type="synonym">Glomus mosseae</name>
    <dbReference type="NCBI Taxonomy" id="27381"/>
    <lineage>
        <taxon>Eukaryota</taxon>
        <taxon>Fungi</taxon>
        <taxon>Fungi incertae sedis</taxon>
        <taxon>Mucoromycota</taxon>
        <taxon>Glomeromycotina</taxon>
        <taxon>Glomeromycetes</taxon>
        <taxon>Glomerales</taxon>
        <taxon>Glomeraceae</taxon>
        <taxon>Funneliformis</taxon>
    </lineage>
</organism>
<evidence type="ECO:0000256" key="2">
    <source>
        <dbReference type="SAM" id="SignalP"/>
    </source>
</evidence>
<feature type="signal peptide" evidence="2">
    <location>
        <begin position="1"/>
        <end position="17"/>
    </location>
</feature>
<evidence type="ECO:0000313" key="3">
    <source>
        <dbReference type="EMBL" id="CAG8642394.1"/>
    </source>
</evidence>
<proteinExistence type="predicted"/>
<comment type="caution">
    <text evidence="3">The sequence shown here is derived from an EMBL/GenBank/DDBJ whole genome shotgun (WGS) entry which is preliminary data.</text>
</comment>
<keyword evidence="2" id="KW-0732">Signal</keyword>
<dbReference type="AlphaFoldDB" id="A0A9N9DL45"/>
<accession>A0A9N9DL45</accession>
<keyword evidence="4" id="KW-1185">Reference proteome</keyword>
<name>A0A9N9DL45_FUNMO</name>
<protein>
    <submittedName>
        <fullName evidence="3">10285_t:CDS:1</fullName>
    </submittedName>
</protein>
<sequence>MLLIIIGIVSTLQMIIGFCYDVKDVTSSPTAIKDSKEKSEYKQPTYWQQRRIAFQDMIDNLYINYMEKLVNIQQEQAKYWPTMDNYYIYPQSRYNYDDYEGEGQEIMEDNGETSSDGSGLEHGDAGNSNHLYTPPIKITEDTSMSY</sequence>
<feature type="chain" id="PRO_5040284551" evidence="2">
    <location>
        <begin position="18"/>
        <end position="146"/>
    </location>
</feature>